<evidence type="ECO:0000256" key="1">
    <source>
        <dbReference type="SAM" id="Phobius"/>
    </source>
</evidence>
<keyword evidence="1" id="KW-0472">Membrane</keyword>
<dbReference type="EMBL" id="CP147982">
    <property type="protein sequence ID" value="WXK78903.1"/>
    <property type="molecule type" value="Genomic_DNA"/>
</dbReference>
<organism evidence="2 3">
    <name type="scientific">Streptomyces sirii</name>
    <dbReference type="NCBI Taxonomy" id="3127701"/>
    <lineage>
        <taxon>Bacteria</taxon>
        <taxon>Bacillati</taxon>
        <taxon>Actinomycetota</taxon>
        <taxon>Actinomycetes</taxon>
        <taxon>Kitasatosporales</taxon>
        <taxon>Streptomycetaceae</taxon>
        <taxon>Streptomyces</taxon>
    </lineage>
</organism>
<accession>A0ABZ2QUV2</accession>
<protein>
    <submittedName>
        <fullName evidence="2">Uncharacterized protein</fullName>
    </submittedName>
</protein>
<evidence type="ECO:0000313" key="2">
    <source>
        <dbReference type="EMBL" id="WXK78903.1"/>
    </source>
</evidence>
<dbReference type="Gene3D" id="2.60.40.2880">
    <property type="entry name" value="MmpS1-5, C-terminal soluble domain"/>
    <property type="match status" value="1"/>
</dbReference>
<feature type="transmembrane region" description="Helical" evidence="1">
    <location>
        <begin position="15"/>
        <end position="35"/>
    </location>
</feature>
<reference evidence="2 3" key="1">
    <citation type="submission" date="2024-03" db="EMBL/GenBank/DDBJ databases">
        <title>The complete genome of Streptomyces sirii sp.nov.</title>
        <authorList>
            <person name="Zakalyukina Y.V."/>
            <person name="Belik A.R."/>
            <person name="Biryukov M.V."/>
            <person name="Baturina O.A."/>
            <person name="Kabilov M.R."/>
        </authorList>
    </citation>
    <scope>NUCLEOTIDE SEQUENCE [LARGE SCALE GENOMIC DNA]</scope>
    <source>
        <strain evidence="2 3">BP-8</strain>
    </source>
</reference>
<proteinExistence type="predicted"/>
<sequence length="157" mass="17269">MAPPHQPSRRSRGDALFVIIFVAIAALILGGMLWVKNNMTEIKKWRGGNAWYLTYEATSSRGEPQSATVSYRHNPDQFKPDYKDVRLGPTKLPWKTEALVNTGKEARVEVTPTGNGTVSCRILLDGIRVVATAKSPAPGKPAVCHVTTSSTPEKWPR</sequence>
<gene>
    <name evidence="2" type="ORF">WAB15_24570</name>
</gene>
<dbReference type="RefSeq" id="WP_399148647.1">
    <property type="nucleotide sequence ID" value="NZ_CP147982.1"/>
</dbReference>
<keyword evidence="1" id="KW-0812">Transmembrane</keyword>
<keyword evidence="1" id="KW-1133">Transmembrane helix</keyword>
<dbReference type="Proteomes" id="UP001626628">
    <property type="component" value="Chromosome"/>
</dbReference>
<evidence type="ECO:0000313" key="3">
    <source>
        <dbReference type="Proteomes" id="UP001626628"/>
    </source>
</evidence>
<keyword evidence="3" id="KW-1185">Reference proteome</keyword>
<dbReference type="InterPro" id="IPR038468">
    <property type="entry name" value="MmpS_C"/>
</dbReference>
<name>A0ABZ2QUV2_9ACTN</name>